<dbReference type="EMBL" id="JANJYI010000002">
    <property type="protein sequence ID" value="KAK2660485.1"/>
    <property type="molecule type" value="Genomic_DNA"/>
</dbReference>
<proteinExistence type="predicted"/>
<accession>A0AAD9XJK8</accession>
<organism evidence="1 2">
    <name type="scientific">Dipteronia dyeriana</name>
    <dbReference type="NCBI Taxonomy" id="168575"/>
    <lineage>
        <taxon>Eukaryota</taxon>
        <taxon>Viridiplantae</taxon>
        <taxon>Streptophyta</taxon>
        <taxon>Embryophyta</taxon>
        <taxon>Tracheophyta</taxon>
        <taxon>Spermatophyta</taxon>
        <taxon>Magnoliopsida</taxon>
        <taxon>eudicotyledons</taxon>
        <taxon>Gunneridae</taxon>
        <taxon>Pentapetalae</taxon>
        <taxon>rosids</taxon>
        <taxon>malvids</taxon>
        <taxon>Sapindales</taxon>
        <taxon>Sapindaceae</taxon>
        <taxon>Hippocastanoideae</taxon>
        <taxon>Acereae</taxon>
        <taxon>Dipteronia</taxon>
    </lineage>
</organism>
<evidence type="ECO:0000313" key="1">
    <source>
        <dbReference type="EMBL" id="KAK2660485.1"/>
    </source>
</evidence>
<comment type="caution">
    <text evidence="1">The sequence shown here is derived from an EMBL/GenBank/DDBJ whole genome shotgun (WGS) entry which is preliminary data.</text>
</comment>
<gene>
    <name evidence="1" type="ORF">Ddye_007018</name>
</gene>
<protein>
    <submittedName>
        <fullName evidence="1">Uncharacterized protein</fullName>
    </submittedName>
</protein>
<keyword evidence="2" id="KW-1185">Reference proteome</keyword>
<dbReference type="AlphaFoldDB" id="A0AAD9XJK8"/>
<reference evidence="1" key="1">
    <citation type="journal article" date="2023" name="Plant J.">
        <title>Genome sequences and population genomics provide insights into the demographic history, inbreeding, and mutation load of two 'living fossil' tree species of Dipteronia.</title>
        <authorList>
            <person name="Feng Y."/>
            <person name="Comes H.P."/>
            <person name="Chen J."/>
            <person name="Zhu S."/>
            <person name="Lu R."/>
            <person name="Zhang X."/>
            <person name="Li P."/>
            <person name="Qiu J."/>
            <person name="Olsen K.M."/>
            <person name="Qiu Y."/>
        </authorList>
    </citation>
    <scope>NUCLEOTIDE SEQUENCE</scope>
    <source>
        <strain evidence="1">KIB01</strain>
    </source>
</reference>
<name>A0AAD9XJK8_9ROSI</name>
<sequence>MRKLGEEKLMNILSIVQDLAEALEDIQDGKGRLAGPLLLAFAGLLSAVVPNQQNVEIKVVKYRPSNGYYLTFHQSVREGANS</sequence>
<evidence type="ECO:0000313" key="2">
    <source>
        <dbReference type="Proteomes" id="UP001280121"/>
    </source>
</evidence>
<dbReference type="Proteomes" id="UP001280121">
    <property type="component" value="Unassembled WGS sequence"/>
</dbReference>